<dbReference type="Gene3D" id="3.30.1360.120">
    <property type="entry name" value="Probable tRNA modification gtpase trme, domain 1"/>
    <property type="match status" value="1"/>
</dbReference>
<feature type="domain" description="GCVT N-terminal" evidence="2">
    <location>
        <begin position="30"/>
        <end position="244"/>
    </location>
</feature>
<sequence length="350" mass="38321">MHTKWQTFLASQGASFDPDGLVQHFGEPQHELEAVLTGQEILCDLSQYGLIRVSGPDAEKFLQGQFSNDIRLVTPERGQLSSYSNPKGRMLANFFIFRWQDAYWLLLSADLSAGVVERLKKFRLMAKAEIEDLSSEYVRIGLAGPDAQSLLTKATARADLPTTDWASVDAGDMLIAQLPWAGVQARLVIGKPEATQEIWGKLVQAGARPSGELPWNLLQIRAGIGLVSRNTTEKFIPQELNLEVLGGINFKKGCYPGQEIVARTKYLGRQKSRTYRLLSPISSDPGTSIHGSTLEGQAIGQLVACAPNGKGKYECLAVLRIDNAGEDLRLASERGPELVVLDLPYPTEAA</sequence>
<dbReference type="InterPro" id="IPR006222">
    <property type="entry name" value="GCVT_N"/>
</dbReference>
<comment type="caution">
    <text evidence="3">The sequence shown here is derived from an EMBL/GenBank/DDBJ whole genome shotgun (WGS) entry which is preliminary data.</text>
</comment>
<dbReference type="Proteomes" id="UP001446205">
    <property type="component" value="Unassembled WGS sequence"/>
</dbReference>
<dbReference type="InterPro" id="IPR027266">
    <property type="entry name" value="TrmE/GcvT-like"/>
</dbReference>
<dbReference type="InterPro" id="IPR045179">
    <property type="entry name" value="YgfZ/GcvT"/>
</dbReference>
<name>A0ABU9DBK4_9PROT</name>
<evidence type="ECO:0000256" key="1">
    <source>
        <dbReference type="ARBA" id="ARBA00022946"/>
    </source>
</evidence>
<dbReference type="SUPFAM" id="SSF103025">
    <property type="entry name" value="Folate-binding domain"/>
    <property type="match status" value="1"/>
</dbReference>
<dbReference type="NCBIfam" id="TIGR03317">
    <property type="entry name" value="ygfZ_signature"/>
    <property type="match status" value="1"/>
</dbReference>
<protein>
    <submittedName>
        <fullName evidence="3">Folate-binding protein</fullName>
    </submittedName>
</protein>
<dbReference type="EMBL" id="JBBPCO010000019">
    <property type="protein sequence ID" value="MEK8090895.1"/>
    <property type="molecule type" value="Genomic_DNA"/>
</dbReference>
<dbReference type="PIRSF" id="PIRSF006487">
    <property type="entry name" value="GcvT"/>
    <property type="match status" value="1"/>
</dbReference>
<dbReference type="RefSeq" id="WP_341371951.1">
    <property type="nucleotide sequence ID" value="NZ_JBBPCO010000019.1"/>
</dbReference>
<dbReference type="PANTHER" id="PTHR22602">
    <property type="entry name" value="TRANSFERASE CAF17, MITOCHONDRIAL-RELATED"/>
    <property type="match status" value="1"/>
</dbReference>
<accession>A0ABU9DBK4</accession>
<dbReference type="InterPro" id="IPR017703">
    <property type="entry name" value="YgfZ/GCV_T_CS"/>
</dbReference>
<keyword evidence="4" id="KW-1185">Reference proteome</keyword>
<reference evidence="3 4" key="1">
    <citation type="submission" date="2024-04" db="EMBL/GenBank/DDBJ databases">
        <authorList>
            <person name="Abashina T."/>
            <person name="Shaikin A."/>
        </authorList>
    </citation>
    <scope>NUCLEOTIDE SEQUENCE [LARGE SCALE GENOMIC DNA]</scope>
    <source>
        <strain evidence="3 4">AAFK</strain>
    </source>
</reference>
<evidence type="ECO:0000313" key="3">
    <source>
        <dbReference type="EMBL" id="MEK8090895.1"/>
    </source>
</evidence>
<organism evidence="3 4">
    <name type="scientific">Thermithiobacillus plumbiphilus</name>
    <dbReference type="NCBI Taxonomy" id="1729899"/>
    <lineage>
        <taxon>Bacteria</taxon>
        <taxon>Pseudomonadati</taxon>
        <taxon>Pseudomonadota</taxon>
        <taxon>Acidithiobacillia</taxon>
        <taxon>Acidithiobacillales</taxon>
        <taxon>Thermithiobacillaceae</taxon>
        <taxon>Thermithiobacillus</taxon>
    </lineage>
</organism>
<proteinExistence type="predicted"/>
<keyword evidence="1" id="KW-0809">Transit peptide</keyword>
<dbReference type="PANTHER" id="PTHR22602:SF0">
    <property type="entry name" value="TRANSFERASE CAF17, MITOCHONDRIAL-RELATED"/>
    <property type="match status" value="1"/>
</dbReference>
<gene>
    <name evidence="3" type="ORF">WOB96_14145</name>
</gene>
<dbReference type="Pfam" id="PF01571">
    <property type="entry name" value="GCV_T"/>
    <property type="match status" value="1"/>
</dbReference>
<evidence type="ECO:0000259" key="2">
    <source>
        <dbReference type="Pfam" id="PF01571"/>
    </source>
</evidence>
<evidence type="ECO:0000313" key="4">
    <source>
        <dbReference type="Proteomes" id="UP001446205"/>
    </source>
</evidence>